<reference evidence="3" key="1">
    <citation type="submission" date="2023-01" db="EMBL/GenBank/DDBJ databases">
        <title>Key to firefly adult light organ development and bioluminescence: homeobox transcription factors regulate luciferase expression and transportation to peroxisome.</title>
        <authorList>
            <person name="Fu X."/>
        </authorList>
    </citation>
    <scope>NUCLEOTIDE SEQUENCE [LARGE SCALE GENOMIC DNA]</scope>
</reference>
<accession>A0AAN7SDK9</accession>
<gene>
    <name evidence="2" type="ORF">RN001_002907</name>
</gene>
<name>A0AAN7SDK9_9COLE</name>
<feature type="chain" id="PRO_5043019903" evidence="1">
    <location>
        <begin position="18"/>
        <end position="187"/>
    </location>
</feature>
<sequence>MNAFIVVLSCLAVFAKASPSGLWAHGHHGHLPLVGASGVVSGHGAAGPAGVVTGHGAIGPHGDHNAVGHVGHVAHIGHVGHVLAHGHDDGQWHGEGLLESQDWAGHHHGIHGAVIAPHAAVIAPAAHGLVLGHGIAHAHGLAHGHGLAYAHGYGHGLGHGAVVAGPAGTIVAHGHHGAIISHHHGHW</sequence>
<protein>
    <submittedName>
        <fullName evidence="2">Uncharacterized protein</fullName>
    </submittedName>
</protein>
<dbReference type="AlphaFoldDB" id="A0AAN7SDK9"/>
<organism evidence="2 3">
    <name type="scientific">Aquatica leii</name>
    <dbReference type="NCBI Taxonomy" id="1421715"/>
    <lineage>
        <taxon>Eukaryota</taxon>
        <taxon>Metazoa</taxon>
        <taxon>Ecdysozoa</taxon>
        <taxon>Arthropoda</taxon>
        <taxon>Hexapoda</taxon>
        <taxon>Insecta</taxon>
        <taxon>Pterygota</taxon>
        <taxon>Neoptera</taxon>
        <taxon>Endopterygota</taxon>
        <taxon>Coleoptera</taxon>
        <taxon>Polyphaga</taxon>
        <taxon>Elateriformia</taxon>
        <taxon>Elateroidea</taxon>
        <taxon>Lampyridae</taxon>
        <taxon>Luciolinae</taxon>
        <taxon>Aquatica</taxon>
    </lineage>
</organism>
<feature type="signal peptide" evidence="1">
    <location>
        <begin position="1"/>
        <end position="17"/>
    </location>
</feature>
<comment type="caution">
    <text evidence="2">The sequence shown here is derived from an EMBL/GenBank/DDBJ whole genome shotgun (WGS) entry which is preliminary data.</text>
</comment>
<dbReference type="EMBL" id="JARPUR010000001">
    <property type="protein sequence ID" value="KAK4886636.1"/>
    <property type="molecule type" value="Genomic_DNA"/>
</dbReference>
<proteinExistence type="predicted"/>
<dbReference type="Proteomes" id="UP001353858">
    <property type="component" value="Unassembled WGS sequence"/>
</dbReference>
<evidence type="ECO:0000313" key="3">
    <source>
        <dbReference type="Proteomes" id="UP001353858"/>
    </source>
</evidence>
<keyword evidence="1" id="KW-0732">Signal</keyword>
<keyword evidence="3" id="KW-1185">Reference proteome</keyword>
<evidence type="ECO:0000256" key="1">
    <source>
        <dbReference type="SAM" id="SignalP"/>
    </source>
</evidence>
<evidence type="ECO:0000313" key="2">
    <source>
        <dbReference type="EMBL" id="KAK4886636.1"/>
    </source>
</evidence>